<evidence type="ECO:0000313" key="4">
    <source>
        <dbReference type="EMBL" id="PLW49532.1"/>
    </source>
</evidence>
<evidence type="ECO:0000259" key="3">
    <source>
        <dbReference type="Pfam" id="PF16113"/>
    </source>
</evidence>
<dbReference type="STRING" id="200324.A0A2N5VHS7"/>
<dbReference type="InterPro" id="IPR045004">
    <property type="entry name" value="ECH_dom"/>
</dbReference>
<keyword evidence="5" id="KW-1185">Reference proteome</keyword>
<dbReference type="GO" id="GO:0006574">
    <property type="term" value="P:L-valine catabolic process"/>
    <property type="evidence" value="ECO:0007669"/>
    <property type="project" value="TreeGrafter"/>
</dbReference>
<evidence type="ECO:0000256" key="1">
    <source>
        <dbReference type="ARBA" id="ARBA00022801"/>
    </source>
</evidence>
<feature type="domain" description="Enoyl-CoA hydratase/isomerase" evidence="3">
    <location>
        <begin position="34"/>
        <end position="146"/>
    </location>
</feature>
<dbReference type="EMBL" id="PGCJ01000095">
    <property type="protein sequence ID" value="PLW49532.1"/>
    <property type="molecule type" value="Genomic_DNA"/>
</dbReference>
<organism evidence="4 5">
    <name type="scientific">Puccinia coronata f. sp. avenae</name>
    <dbReference type="NCBI Taxonomy" id="200324"/>
    <lineage>
        <taxon>Eukaryota</taxon>
        <taxon>Fungi</taxon>
        <taxon>Dikarya</taxon>
        <taxon>Basidiomycota</taxon>
        <taxon>Pucciniomycotina</taxon>
        <taxon>Pucciniomycetes</taxon>
        <taxon>Pucciniales</taxon>
        <taxon>Pucciniaceae</taxon>
        <taxon>Puccinia</taxon>
    </lineage>
</organism>
<keyword evidence="1" id="KW-0378">Hydrolase</keyword>
<dbReference type="PANTHER" id="PTHR43176">
    <property type="entry name" value="3-HYDROXYISOBUTYRYL-COA HYDROLASE-RELATED"/>
    <property type="match status" value="1"/>
</dbReference>
<dbReference type="GO" id="GO:0003860">
    <property type="term" value="F:3-hydroxyisobutyryl-CoA hydrolase activity"/>
    <property type="evidence" value="ECO:0007669"/>
    <property type="project" value="InterPro"/>
</dbReference>
<dbReference type="PANTHER" id="PTHR43176:SF3">
    <property type="entry name" value="3-HYDROXYISOBUTYRYL-COA HYDROLASE, MITOCHONDRIAL"/>
    <property type="match status" value="1"/>
</dbReference>
<sequence>MPHTIGSPMPLTSLRRTRTGRGIPAGRWISRVLKRQATDHCFAQNTVEKIVEGLKAVQDGHLFSEDPSLKAWAGETLDLIQIRSPSGCIITLMALREGKKVSIDVCFAMDMRLAATCCHLLINKQKSRPGWSPSALAEVDVAAVRKKYFSRDAAPTTHMVKLDYLPTRMKAYHEYPHAQYGLTSEESIKSFVIGNVKGASGHLAITKDELLSLVSLKWTAQDGLLAKLDDILLRRTTQKGPNEGSDLYPSHDFHHGAL</sequence>
<proteinExistence type="predicted"/>
<name>A0A2N5VHS7_9BASI</name>
<reference evidence="4 5" key="1">
    <citation type="submission" date="2017-11" db="EMBL/GenBank/DDBJ databases">
        <title>De novo assembly and phasing of dikaryotic genomes from two isolates of Puccinia coronata f. sp. avenae, the causal agent of oat crown rust.</title>
        <authorList>
            <person name="Miller M.E."/>
            <person name="Zhang Y."/>
            <person name="Omidvar V."/>
            <person name="Sperschneider J."/>
            <person name="Schwessinger B."/>
            <person name="Raley C."/>
            <person name="Palmer J.M."/>
            <person name="Garnica D."/>
            <person name="Upadhyaya N."/>
            <person name="Rathjen J."/>
            <person name="Taylor J.M."/>
            <person name="Park R.F."/>
            <person name="Dodds P.N."/>
            <person name="Hirsch C.D."/>
            <person name="Kianian S.F."/>
            <person name="Figueroa M."/>
        </authorList>
    </citation>
    <scope>NUCLEOTIDE SEQUENCE [LARGE SCALE GENOMIC DNA]</scope>
    <source>
        <strain evidence="4">12NC29</strain>
    </source>
</reference>
<dbReference type="GO" id="GO:0005739">
    <property type="term" value="C:mitochondrion"/>
    <property type="evidence" value="ECO:0007669"/>
    <property type="project" value="TreeGrafter"/>
</dbReference>
<dbReference type="OrthoDB" id="1737613at2759"/>
<accession>A0A2N5VHS7</accession>
<evidence type="ECO:0000256" key="2">
    <source>
        <dbReference type="SAM" id="MobiDB-lite"/>
    </source>
</evidence>
<dbReference type="Proteomes" id="UP000235388">
    <property type="component" value="Unassembled WGS sequence"/>
</dbReference>
<dbReference type="Pfam" id="PF16113">
    <property type="entry name" value="ECH_2"/>
    <property type="match status" value="1"/>
</dbReference>
<dbReference type="InterPro" id="IPR032259">
    <property type="entry name" value="HIBYL-CoA-H"/>
</dbReference>
<dbReference type="AlphaFoldDB" id="A0A2N5VHS7"/>
<gene>
    <name evidence="4" type="ORF">PCANC_08975</name>
</gene>
<dbReference type="Gene3D" id="3.90.226.10">
    <property type="entry name" value="2-enoyl-CoA Hydratase, Chain A, domain 1"/>
    <property type="match status" value="1"/>
</dbReference>
<feature type="region of interest" description="Disordered" evidence="2">
    <location>
        <begin position="239"/>
        <end position="258"/>
    </location>
</feature>
<comment type="caution">
    <text evidence="4">The sequence shown here is derived from an EMBL/GenBank/DDBJ whole genome shotgun (WGS) entry which is preliminary data.</text>
</comment>
<feature type="compositionally biased region" description="Basic and acidic residues" evidence="2">
    <location>
        <begin position="249"/>
        <end position="258"/>
    </location>
</feature>
<evidence type="ECO:0000313" key="5">
    <source>
        <dbReference type="Proteomes" id="UP000235388"/>
    </source>
</evidence>
<protein>
    <recommendedName>
        <fullName evidence="3">Enoyl-CoA hydratase/isomerase domain-containing protein</fullName>
    </recommendedName>
</protein>